<dbReference type="CDD" id="cd00093">
    <property type="entry name" value="HTH_XRE"/>
    <property type="match status" value="1"/>
</dbReference>
<dbReference type="InterPro" id="IPR043917">
    <property type="entry name" value="DUF5753"/>
</dbReference>
<dbReference type="Proteomes" id="UP000645555">
    <property type="component" value="Unassembled WGS sequence"/>
</dbReference>
<sequence>MLPSERMIVTDCDLEPGTRGYGVTAETDWGGAPTVLRMILGRQLEELRTRAGMTFEQAGAAIGVSHSTIRRMEAAKVARLRLADAEKLLQVYGVRDQQEIDTFLKSVREANRRGWWHTYRDVLPDWFAAYLSLEQAALQIRAYEAQFVHGLLQTEAYARALLGAGNPHAPAGATERRVALRMRRQELLSRPSPPRVWIVMDETVLRWPVGGPEVMRAQIDHLAEVNSLPHVTLQIMPFANGPHPAMRAGAFHLFRFRAPELPDIVYLSGLVGAVYLDKDDDVVVYREALDRLGAQSAPARKTEALLGAIRKEL</sequence>
<organism evidence="2 3">
    <name type="scientific">Streptomyces fructofermentans</name>
    <dbReference type="NCBI Taxonomy" id="152141"/>
    <lineage>
        <taxon>Bacteria</taxon>
        <taxon>Bacillati</taxon>
        <taxon>Actinomycetota</taxon>
        <taxon>Actinomycetes</taxon>
        <taxon>Kitasatosporales</taxon>
        <taxon>Streptomycetaceae</taxon>
        <taxon>Streptomyces</taxon>
    </lineage>
</organism>
<comment type="caution">
    <text evidence="2">The sequence shown here is derived from an EMBL/GenBank/DDBJ whole genome shotgun (WGS) entry which is preliminary data.</text>
</comment>
<name>A0A918K6U1_9ACTN</name>
<accession>A0A918K6U1</accession>
<dbReference type="SMART" id="SM00530">
    <property type="entry name" value="HTH_XRE"/>
    <property type="match status" value="1"/>
</dbReference>
<protein>
    <submittedName>
        <fullName evidence="2">Transcriptional regulator</fullName>
    </submittedName>
</protein>
<dbReference type="Pfam" id="PF19054">
    <property type="entry name" value="DUF5753"/>
    <property type="match status" value="1"/>
</dbReference>
<dbReference type="InterPro" id="IPR010982">
    <property type="entry name" value="Lambda_DNA-bd_dom_sf"/>
</dbReference>
<evidence type="ECO:0000313" key="2">
    <source>
        <dbReference type="EMBL" id="GGX51446.1"/>
    </source>
</evidence>
<evidence type="ECO:0000313" key="3">
    <source>
        <dbReference type="Proteomes" id="UP000645555"/>
    </source>
</evidence>
<keyword evidence="3" id="KW-1185">Reference proteome</keyword>
<dbReference type="PROSITE" id="PS50943">
    <property type="entry name" value="HTH_CROC1"/>
    <property type="match status" value="1"/>
</dbReference>
<gene>
    <name evidence="2" type="ORF">GCM10010515_18290</name>
</gene>
<evidence type="ECO:0000259" key="1">
    <source>
        <dbReference type="PROSITE" id="PS50943"/>
    </source>
</evidence>
<dbReference type="AlphaFoldDB" id="A0A918K6U1"/>
<dbReference type="GO" id="GO:0003677">
    <property type="term" value="F:DNA binding"/>
    <property type="evidence" value="ECO:0007669"/>
    <property type="project" value="InterPro"/>
</dbReference>
<feature type="domain" description="HTH cro/C1-type" evidence="1">
    <location>
        <begin position="44"/>
        <end position="100"/>
    </location>
</feature>
<dbReference type="Gene3D" id="1.10.260.40">
    <property type="entry name" value="lambda repressor-like DNA-binding domains"/>
    <property type="match status" value="1"/>
</dbReference>
<dbReference type="InterPro" id="IPR001387">
    <property type="entry name" value="Cro/C1-type_HTH"/>
</dbReference>
<proteinExistence type="predicted"/>
<reference evidence="2" key="2">
    <citation type="submission" date="2020-09" db="EMBL/GenBank/DDBJ databases">
        <authorList>
            <person name="Sun Q."/>
            <person name="Ohkuma M."/>
        </authorList>
    </citation>
    <scope>NUCLEOTIDE SEQUENCE</scope>
    <source>
        <strain evidence="2">JCM 4956</strain>
    </source>
</reference>
<dbReference type="EMBL" id="BMWD01000005">
    <property type="protein sequence ID" value="GGX51446.1"/>
    <property type="molecule type" value="Genomic_DNA"/>
</dbReference>
<dbReference type="SUPFAM" id="SSF47413">
    <property type="entry name" value="lambda repressor-like DNA-binding domains"/>
    <property type="match status" value="1"/>
</dbReference>
<dbReference type="Pfam" id="PF13560">
    <property type="entry name" value="HTH_31"/>
    <property type="match status" value="1"/>
</dbReference>
<reference evidence="2" key="1">
    <citation type="journal article" date="2014" name="Int. J. Syst. Evol. Microbiol.">
        <title>Complete genome sequence of Corynebacterium casei LMG S-19264T (=DSM 44701T), isolated from a smear-ripened cheese.</title>
        <authorList>
            <consortium name="US DOE Joint Genome Institute (JGI-PGF)"/>
            <person name="Walter F."/>
            <person name="Albersmeier A."/>
            <person name="Kalinowski J."/>
            <person name="Ruckert C."/>
        </authorList>
    </citation>
    <scope>NUCLEOTIDE SEQUENCE</scope>
    <source>
        <strain evidence="2">JCM 4956</strain>
    </source>
</reference>